<dbReference type="AlphaFoldDB" id="A0A3E2XN15"/>
<dbReference type="InterPro" id="IPR022946">
    <property type="entry name" value="UPF0313"/>
</dbReference>
<evidence type="ECO:0000256" key="3">
    <source>
        <dbReference type="ARBA" id="ARBA00022723"/>
    </source>
</evidence>
<dbReference type="OrthoDB" id="9803479at2"/>
<dbReference type="Pfam" id="PF04055">
    <property type="entry name" value="Radical_SAM"/>
    <property type="match status" value="1"/>
</dbReference>
<dbReference type="PANTHER" id="PTHR32331:SF0">
    <property type="entry name" value="UPF0313 PROTEIN YGIQ"/>
    <property type="match status" value="1"/>
</dbReference>
<dbReference type="SUPFAM" id="SSF102114">
    <property type="entry name" value="Radical SAM enzymes"/>
    <property type="match status" value="1"/>
</dbReference>
<dbReference type="InterPro" id="IPR007197">
    <property type="entry name" value="rSAM"/>
</dbReference>
<dbReference type="InterPro" id="IPR058240">
    <property type="entry name" value="rSAM_sf"/>
</dbReference>
<feature type="compositionally biased region" description="Basic residues" evidence="7">
    <location>
        <begin position="651"/>
        <end position="666"/>
    </location>
</feature>
<dbReference type="InterPro" id="IPR023404">
    <property type="entry name" value="rSAM_horseshoe"/>
</dbReference>
<evidence type="ECO:0000256" key="7">
    <source>
        <dbReference type="SAM" id="MobiDB-lite"/>
    </source>
</evidence>
<feature type="region of interest" description="Disordered" evidence="7">
    <location>
        <begin position="600"/>
        <end position="666"/>
    </location>
</feature>
<dbReference type="Gene3D" id="3.80.30.20">
    <property type="entry name" value="tm_1862 like domain"/>
    <property type="match status" value="1"/>
</dbReference>
<keyword evidence="4 6" id="KW-0408">Iron</keyword>
<dbReference type="SMART" id="SM00729">
    <property type="entry name" value="Elp3"/>
    <property type="match status" value="1"/>
</dbReference>
<feature type="compositionally biased region" description="Low complexity" evidence="7">
    <location>
        <begin position="612"/>
        <end position="627"/>
    </location>
</feature>
<feature type="binding site" evidence="6">
    <location>
        <position position="310"/>
    </location>
    <ligand>
        <name>[4Fe-4S] cluster</name>
        <dbReference type="ChEBI" id="CHEBI:49883"/>
        <note>4Fe-4S-S-AdoMet</note>
    </ligand>
</feature>
<dbReference type="Proteomes" id="UP000261231">
    <property type="component" value="Unassembled WGS sequence"/>
</dbReference>
<accession>A0A3E2XN15</accession>
<keyword evidence="1 6" id="KW-0004">4Fe-4S</keyword>
<dbReference type="GO" id="GO:0005506">
    <property type="term" value="F:iron ion binding"/>
    <property type="evidence" value="ECO:0007669"/>
    <property type="project" value="UniProtKB-UniRule"/>
</dbReference>
<dbReference type="Pfam" id="PF11842">
    <property type="entry name" value="DUF3362"/>
    <property type="match status" value="1"/>
</dbReference>
<evidence type="ECO:0000256" key="1">
    <source>
        <dbReference type="ARBA" id="ARBA00022485"/>
    </source>
</evidence>
<sequence>MMRDFLPISRDDMKKRGWDELDFVYVIGDAYVDHPSFGPAIISRVLEAHGYKVGIISQPDWKNDQSVMALGVPRLGFLVSAGNMDSMVNHYTVSKKRRHQDAFTPGGVYGKRPDYAAVVYGNMIRRACPDKPIIVGGIEASLRRLGHYDYWSNKIRRSLLIESSADLLLYGMGERSIVEVADALDSGIDVSDITWVAGSVFKSKKAEDFGEEAIMLPTFDEIAADKRKYAESFYIQYQNTDPFSGKRMIEKYGARMYVIQNPPAKPLSEQEMDDVYDLPYVRDYHPSYKALGGVPAIEEIKFSLVSNRGCFGGCSFCALTFHQGRIIQTRSHESIVKEAAALTKRKDFKGYIHDVGGPTANFRHPACRHQLKRGACPNKQCLFPKPCSQMQADHKDYVALLRKLRALPGIKKVFIRSGIRFDYLLADKDKTFLKELCQYHISGQLKVAPEHVSDAVLDKMGKPHHEVYVDFTKQYKKMNERLGMDQYLVPYLMSSHPGSELKDAITLAEYIRDLGYMPEQVQDFYPTPSTLSTCMYYTGLDPRTMTPVYVPKDPHEKDMQRALIQYRDPKNYHLVKEALIKAGREDLIGFDSHCLIPPRQMQHGYGKAPAQNRNAKTNNAKNNNARNGKFSSRNNSRKRATENTSRNTSTNRKKGSQSEKAHRRHE</sequence>
<reference evidence="9 10" key="1">
    <citation type="submission" date="2018-08" db="EMBL/GenBank/DDBJ databases">
        <title>A genome reference for cultivated species of the human gut microbiota.</title>
        <authorList>
            <person name="Zou Y."/>
            <person name="Xue W."/>
            <person name="Luo G."/>
        </authorList>
    </citation>
    <scope>NUCLEOTIDE SEQUENCE [LARGE SCALE GENOMIC DNA]</scope>
    <source>
        <strain evidence="9 10">AM28-39</strain>
    </source>
</reference>
<feature type="binding site" evidence="6">
    <location>
        <position position="314"/>
    </location>
    <ligand>
        <name>[4Fe-4S] cluster</name>
        <dbReference type="ChEBI" id="CHEBI:49883"/>
        <note>4Fe-4S-S-AdoMet</note>
    </ligand>
</feature>
<protein>
    <submittedName>
        <fullName evidence="9">YgiQ family radical SAM protein</fullName>
    </submittedName>
</protein>
<dbReference type="SFLD" id="SFLDG01069">
    <property type="entry name" value="UPF0313"/>
    <property type="match status" value="1"/>
</dbReference>
<dbReference type="PANTHER" id="PTHR32331">
    <property type="entry name" value="UPF0313 PROTEIN YGIQ"/>
    <property type="match status" value="1"/>
</dbReference>
<keyword evidence="5 6" id="KW-0411">Iron-sulfur</keyword>
<evidence type="ECO:0000256" key="6">
    <source>
        <dbReference type="HAMAP-Rule" id="MF_01251"/>
    </source>
</evidence>
<dbReference type="GO" id="GO:0003824">
    <property type="term" value="F:catalytic activity"/>
    <property type="evidence" value="ECO:0007669"/>
    <property type="project" value="InterPro"/>
</dbReference>
<keyword evidence="2 6" id="KW-0949">S-adenosyl-L-methionine</keyword>
<comment type="cofactor">
    <cofactor evidence="6">
        <name>[4Fe-4S] cluster</name>
        <dbReference type="ChEBI" id="CHEBI:49883"/>
    </cofactor>
    <text evidence="6">Binds 1 [4Fe-4S] cluster. The cluster is coordinated with 3 cysteines and an exchangeable S-adenosyl-L-methionine.</text>
</comment>
<evidence type="ECO:0000256" key="2">
    <source>
        <dbReference type="ARBA" id="ARBA00022691"/>
    </source>
</evidence>
<dbReference type="SFLD" id="SFLDS00029">
    <property type="entry name" value="Radical_SAM"/>
    <property type="match status" value="1"/>
</dbReference>
<dbReference type="PROSITE" id="PS51918">
    <property type="entry name" value="RADICAL_SAM"/>
    <property type="match status" value="1"/>
</dbReference>
<dbReference type="NCBIfam" id="TIGR03904">
    <property type="entry name" value="SAM_YgiQ"/>
    <property type="match status" value="1"/>
</dbReference>
<dbReference type="RefSeq" id="WP_117539497.1">
    <property type="nucleotide sequence ID" value="NZ_QVFD01000004.1"/>
</dbReference>
<feature type="domain" description="Radical SAM core" evidence="8">
    <location>
        <begin position="295"/>
        <end position="567"/>
    </location>
</feature>
<dbReference type="InterPro" id="IPR013704">
    <property type="entry name" value="UPF0313_N"/>
</dbReference>
<dbReference type="InterPro" id="IPR024560">
    <property type="entry name" value="UPF0313_C"/>
</dbReference>
<name>A0A3E2XN15_9FIRM</name>
<dbReference type="SFLD" id="SFLDG01082">
    <property type="entry name" value="B12-binding_domain_containing"/>
    <property type="match status" value="1"/>
</dbReference>
<evidence type="ECO:0000256" key="4">
    <source>
        <dbReference type="ARBA" id="ARBA00023004"/>
    </source>
</evidence>
<evidence type="ECO:0000256" key="5">
    <source>
        <dbReference type="ARBA" id="ARBA00023014"/>
    </source>
</evidence>
<comment type="similarity">
    <text evidence="6">Belongs to the UPF0313 family.</text>
</comment>
<evidence type="ECO:0000313" key="10">
    <source>
        <dbReference type="Proteomes" id="UP000261231"/>
    </source>
</evidence>
<organism evidence="9 10">
    <name type="scientific">Coprococcus catus</name>
    <dbReference type="NCBI Taxonomy" id="116085"/>
    <lineage>
        <taxon>Bacteria</taxon>
        <taxon>Bacillati</taxon>
        <taxon>Bacillota</taxon>
        <taxon>Clostridia</taxon>
        <taxon>Lachnospirales</taxon>
        <taxon>Lachnospiraceae</taxon>
        <taxon>Coprococcus</taxon>
    </lineage>
</organism>
<dbReference type="EMBL" id="QVFD01000004">
    <property type="protein sequence ID" value="RGC48869.1"/>
    <property type="molecule type" value="Genomic_DNA"/>
</dbReference>
<evidence type="ECO:0000313" key="9">
    <source>
        <dbReference type="EMBL" id="RGC48869.1"/>
    </source>
</evidence>
<proteinExistence type="inferred from homology"/>
<keyword evidence="10" id="KW-1185">Reference proteome</keyword>
<dbReference type="InterPro" id="IPR006638">
    <property type="entry name" value="Elp3/MiaA/NifB-like_rSAM"/>
</dbReference>
<keyword evidence="3 6" id="KW-0479">Metal-binding</keyword>
<dbReference type="HAMAP" id="MF_01251">
    <property type="entry name" value="UPF0313"/>
    <property type="match status" value="1"/>
</dbReference>
<gene>
    <name evidence="9" type="ORF">DW747_06260</name>
</gene>
<feature type="binding site" evidence="6">
    <location>
        <position position="317"/>
    </location>
    <ligand>
        <name>[4Fe-4S] cluster</name>
        <dbReference type="ChEBI" id="CHEBI:49883"/>
        <note>4Fe-4S-S-AdoMet</note>
    </ligand>
</feature>
<comment type="caution">
    <text evidence="9">The sequence shown here is derived from an EMBL/GenBank/DDBJ whole genome shotgun (WGS) entry which is preliminary data.</text>
</comment>
<dbReference type="Pfam" id="PF08497">
    <property type="entry name" value="Radical_SAM_N"/>
    <property type="match status" value="1"/>
</dbReference>
<dbReference type="GO" id="GO:0051539">
    <property type="term" value="F:4 iron, 4 sulfur cluster binding"/>
    <property type="evidence" value="ECO:0007669"/>
    <property type="project" value="UniProtKB-KW"/>
</dbReference>
<evidence type="ECO:0000259" key="8">
    <source>
        <dbReference type="PROSITE" id="PS51918"/>
    </source>
</evidence>